<gene>
    <name evidence="2" type="ORF">GGI25_006131</name>
</gene>
<comment type="caution">
    <text evidence="2">The sequence shown here is derived from an EMBL/GenBank/DDBJ whole genome shotgun (WGS) entry which is preliminary data.</text>
</comment>
<evidence type="ECO:0000313" key="3">
    <source>
        <dbReference type="Proteomes" id="UP001151518"/>
    </source>
</evidence>
<protein>
    <recommendedName>
        <fullName evidence="4">MT0933-like antitoxin protein</fullName>
    </recommendedName>
</protein>
<sequence length="103" mass="10709">MSHAGEFFDNLKNKVESTLDKASRRLSHGKDQGKDAAGQGKDAANQAKDSTGNQAAQHGQDAAGQGRDAANQARDTAGQAAQHVQDSGINANPNVQPPSGNFR</sequence>
<evidence type="ECO:0000256" key="1">
    <source>
        <dbReference type="SAM" id="MobiDB-lite"/>
    </source>
</evidence>
<reference evidence="2" key="1">
    <citation type="submission" date="2022-07" db="EMBL/GenBank/DDBJ databases">
        <title>Phylogenomic reconstructions and comparative analyses of Kickxellomycotina fungi.</title>
        <authorList>
            <person name="Reynolds N.K."/>
            <person name="Stajich J.E."/>
            <person name="Barry K."/>
            <person name="Grigoriev I.V."/>
            <person name="Crous P."/>
            <person name="Smith M.E."/>
        </authorList>
    </citation>
    <scope>NUCLEOTIDE SEQUENCE</scope>
    <source>
        <strain evidence="2">NRRL 3115</strain>
    </source>
</reference>
<proteinExistence type="predicted"/>
<feature type="compositionally biased region" description="Low complexity" evidence="1">
    <location>
        <begin position="35"/>
        <end position="74"/>
    </location>
</feature>
<evidence type="ECO:0000313" key="2">
    <source>
        <dbReference type="EMBL" id="KAJ2669484.1"/>
    </source>
</evidence>
<evidence type="ECO:0008006" key="4">
    <source>
        <dbReference type="Google" id="ProtNLM"/>
    </source>
</evidence>
<feature type="compositionally biased region" description="Basic and acidic residues" evidence="1">
    <location>
        <begin position="19"/>
        <end position="34"/>
    </location>
</feature>
<dbReference type="AlphaFoldDB" id="A0A9W8G1Z7"/>
<dbReference type="EMBL" id="JANBTW010000149">
    <property type="protein sequence ID" value="KAJ2669484.1"/>
    <property type="molecule type" value="Genomic_DNA"/>
</dbReference>
<accession>A0A9W8G1Z7</accession>
<organism evidence="2 3">
    <name type="scientific">Coemansia spiralis</name>
    <dbReference type="NCBI Taxonomy" id="417178"/>
    <lineage>
        <taxon>Eukaryota</taxon>
        <taxon>Fungi</taxon>
        <taxon>Fungi incertae sedis</taxon>
        <taxon>Zoopagomycota</taxon>
        <taxon>Kickxellomycotina</taxon>
        <taxon>Kickxellomycetes</taxon>
        <taxon>Kickxellales</taxon>
        <taxon>Kickxellaceae</taxon>
        <taxon>Coemansia</taxon>
    </lineage>
</organism>
<dbReference type="Proteomes" id="UP001151518">
    <property type="component" value="Unassembled WGS sequence"/>
</dbReference>
<feature type="compositionally biased region" description="Polar residues" evidence="1">
    <location>
        <begin position="82"/>
        <end position="103"/>
    </location>
</feature>
<dbReference type="Gene3D" id="6.10.280.100">
    <property type="match status" value="1"/>
</dbReference>
<feature type="region of interest" description="Disordered" evidence="1">
    <location>
        <begin position="19"/>
        <end position="103"/>
    </location>
</feature>
<name>A0A9W8G1Z7_9FUNG</name>